<dbReference type="InterPro" id="IPR006103">
    <property type="entry name" value="Glyco_hydro_2_cat"/>
</dbReference>
<dbReference type="EC" id="3.2.1.23" evidence="3"/>
<dbReference type="Gene3D" id="2.60.40.10">
    <property type="entry name" value="Immunoglobulins"/>
    <property type="match status" value="2"/>
</dbReference>
<dbReference type="Gene3D" id="3.20.20.80">
    <property type="entry name" value="Glycosidases"/>
    <property type="match status" value="1"/>
</dbReference>
<dbReference type="EMBL" id="MU864407">
    <property type="protein sequence ID" value="KAK4187203.1"/>
    <property type="molecule type" value="Genomic_DNA"/>
</dbReference>
<dbReference type="Proteomes" id="UP001302126">
    <property type="component" value="Unassembled WGS sequence"/>
</dbReference>
<dbReference type="GO" id="GO:0004565">
    <property type="term" value="F:beta-galactosidase activity"/>
    <property type="evidence" value="ECO:0007669"/>
    <property type="project" value="UniProtKB-EC"/>
</dbReference>
<dbReference type="Pfam" id="PF02836">
    <property type="entry name" value="Glyco_hydro_2_C"/>
    <property type="match status" value="1"/>
</dbReference>
<dbReference type="InterPro" id="IPR004199">
    <property type="entry name" value="B-gal_small/dom_5"/>
</dbReference>
<dbReference type="InterPro" id="IPR032312">
    <property type="entry name" value="LacZ_4"/>
</dbReference>
<organism evidence="9 10">
    <name type="scientific">Podospora australis</name>
    <dbReference type="NCBI Taxonomy" id="1536484"/>
    <lineage>
        <taxon>Eukaryota</taxon>
        <taxon>Fungi</taxon>
        <taxon>Dikarya</taxon>
        <taxon>Ascomycota</taxon>
        <taxon>Pezizomycotina</taxon>
        <taxon>Sordariomycetes</taxon>
        <taxon>Sordariomycetidae</taxon>
        <taxon>Sordariales</taxon>
        <taxon>Podosporaceae</taxon>
        <taxon>Podospora</taxon>
    </lineage>
</organism>
<reference evidence="9" key="1">
    <citation type="journal article" date="2023" name="Mol. Phylogenet. Evol.">
        <title>Genome-scale phylogeny and comparative genomics of the fungal order Sordariales.</title>
        <authorList>
            <person name="Hensen N."/>
            <person name="Bonometti L."/>
            <person name="Westerberg I."/>
            <person name="Brannstrom I.O."/>
            <person name="Guillou S."/>
            <person name="Cros-Aarteil S."/>
            <person name="Calhoun S."/>
            <person name="Haridas S."/>
            <person name="Kuo A."/>
            <person name="Mondo S."/>
            <person name="Pangilinan J."/>
            <person name="Riley R."/>
            <person name="LaButti K."/>
            <person name="Andreopoulos B."/>
            <person name="Lipzen A."/>
            <person name="Chen C."/>
            <person name="Yan M."/>
            <person name="Daum C."/>
            <person name="Ng V."/>
            <person name="Clum A."/>
            <person name="Steindorff A."/>
            <person name="Ohm R.A."/>
            <person name="Martin F."/>
            <person name="Silar P."/>
            <person name="Natvig D.O."/>
            <person name="Lalanne C."/>
            <person name="Gautier V."/>
            <person name="Ament-Velasquez S.L."/>
            <person name="Kruys A."/>
            <person name="Hutchinson M.I."/>
            <person name="Powell A.J."/>
            <person name="Barry K."/>
            <person name="Miller A.N."/>
            <person name="Grigoriev I.V."/>
            <person name="Debuchy R."/>
            <person name="Gladieux P."/>
            <person name="Hiltunen Thoren M."/>
            <person name="Johannesson H."/>
        </authorList>
    </citation>
    <scope>NUCLEOTIDE SEQUENCE</scope>
    <source>
        <strain evidence="9">PSN309</strain>
    </source>
</reference>
<keyword evidence="5" id="KW-0326">Glycosidase</keyword>
<dbReference type="InterPro" id="IPR017853">
    <property type="entry name" value="GH"/>
</dbReference>
<reference evidence="9" key="2">
    <citation type="submission" date="2023-05" db="EMBL/GenBank/DDBJ databases">
        <authorList>
            <consortium name="Lawrence Berkeley National Laboratory"/>
            <person name="Steindorff A."/>
            <person name="Hensen N."/>
            <person name="Bonometti L."/>
            <person name="Westerberg I."/>
            <person name="Brannstrom I.O."/>
            <person name="Guillou S."/>
            <person name="Cros-Aarteil S."/>
            <person name="Calhoun S."/>
            <person name="Haridas S."/>
            <person name="Kuo A."/>
            <person name="Mondo S."/>
            <person name="Pangilinan J."/>
            <person name="Riley R."/>
            <person name="Labutti K."/>
            <person name="Andreopoulos B."/>
            <person name="Lipzen A."/>
            <person name="Chen C."/>
            <person name="Yanf M."/>
            <person name="Daum C."/>
            <person name="Ng V."/>
            <person name="Clum A."/>
            <person name="Ohm R."/>
            <person name="Martin F."/>
            <person name="Silar P."/>
            <person name="Natvig D."/>
            <person name="Lalanne C."/>
            <person name="Gautier V."/>
            <person name="Ament-Velasquez S.L."/>
            <person name="Kruys A."/>
            <person name="Hutchinson M.I."/>
            <person name="Powell A.J."/>
            <person name="Barry K."/>
            <person name="Miller A.N."/>
            <person name="Grigoriev I.V."/>
            <person name="Debuchy R."/>
            <person name="Gladieux P."/>
            <person name="Thoren M.H."/>
            <person name="Johannesson H."/>
        </authorList>
    </citation>
    <scope>NUCLEOTIDE SEQUENCE</scope>
    <source>
        <strain evidence="9">PSN309</strain>
    </source>
</reference>
<evidence type="ECO:0000256" key="5">
    <source>
        <dbReference type="ARBA" id="ARBA00023295"/>
    </source>
</evidence>
<accession>A0AAN6WRW6</accession>
<comment type="caution">
    <text evidence="9">The sequence shown here is derived from an EMBL/GenBank/DDBJ whole genome shotgun (WGS) entry which is preliminary data.</text>
</comment>
<feature type="region of interest" description="Disordered" evidence="7">
    <location>
        <begin position="1"/>
        <end position="32"/>
    </location>
</feature>
<dbReference type="InterPro" id="IPR006102">
    <property type="entry name" value="Ig-like_GH2"/>
</dbReference>
<name>A0AAN6WRW6_9PEZI</name>
<feature type="domain" description="Beta galactosidase small chain/" evidence="8">
    <location>
        <begin position="753"/>
        <end position="1024"/>
    </location>
</feature>
<dbReference type="InterPro" id="IPR014718">
    <property type="entry name" value="GH-type_carb-bd"/>
</dbReference>
<evidence type="ECO:0000256" key="7">
    <source>
        <dbReference type="SAM" id="MobiDB-lite"/>
    </source>
</evidence>
<dbReference type="InterPro" id="IPR013783">
    <property type="entry name" value="Ig-like_fold"/>
</dbReference>
<protein>
    <recommendedName>
        <fullName evidence="3">beta-galactosidase</fullName>
        <ecNumber evidence="3">3.2.1.23</ecNumber>
    </recommendedName>
    <alternativeName>
        <fullName evidence="6">Lactase</fullName>
    </alternativeName>
</protein>
<dbReference type="Pfam" id="PF02929">
    <property type="entry name" value="Bgal_small_N"/>
    <property type="match status" value="2"/>
</dbReference>
<evidence type="ECO:0000256" key="4">
    <source>
        <dbReference type="ARBA" id="ARBA00022801"/>
    </source>
</evidence>
<keyword evidence="10" id="KW-1185">Reference proteome</keyword>
<dbReference type="SUPFAM" id="SSF49303">
    <property type="entry name" value="beta-Galactosidase/glucuronidase domain"/>
    <property type="match status" value="2"/>
</dbReference>
<dbReference type="InterPro" id="IPR006104">
    <property type="entry name" value="Glyco_hydro_2_N"/>
</dbReference>
<evidence type="ECO:0000256" key="2">
    <source>
        <dbReference type="ARBA" id="ARBA00007401"/>
    </source>
</evidence>
<sequence length="1024" mass="117091">MSQGEVTSDVPGVVSSSDVKAGQAHVVPEDPDPLADWENLEVIHRNTLPPRAQFFLYDLERDARDRTVAASKSQLLSGDWLFNLSKAPAEGPIDFYERSFQDIVNDPDWTIVVVPGMWQLQGHGKGPQDDNECGRYLTEFQLDAHPDEQIRLRFEGVDAAFKVWVNDTEVGYSQGSRNPSEFDISQFVRHGDSNVLAVEVYQRCNGSYIEDQDQWWLSGIFRDVWLHVFPPTHFEDVHIQTILDDKYEDATLHVDLKLNSVANVKLKLWDINGKLMAEKTKAGEGWIGFDMPVDNPAKWTAEDPLLYQLVLSMPGCHLSERVGFRRVELLDGVFCVNGQPVKLRGVNRHEHHPDSGRAVPYEYMQQDLMLMKQHNINAIRTSHYMNEYRFYELADELGFWILDECDLECHGLFEVGGNGVDFTTNNPRWKQAYLDRARHMVMRDYNRPCIVLWSLGNESGFGSNFAAMYDYIKSVDKSRLIHYEGDYEAESADIESKMYHSVEDMERYAKERSWNKPVVLCEYIHAMGNGPGAIKEYIELFYRYPRLMGGFCLGVGKSCKSFGHISSNGLRTKTKDGREYMGYGGDFADDPNDGNFVLDGLCFSNHTATPGLTEYKKAIEPVQALSLEDGSSVRIINRYDFKTLNHLKCSWYILDGRSSPVASGDAHIRQNLKPHSEALMHSPALARTFEQGSYLNLRFELLQRTSWAQHGHVVATGQFLLDRPPSLQQLHDLNIRANPAPVTARLMKPTVLLVEAASGIKWEFDLSTGDISSFKRPDQPDTNILTQPLSFDIYRAQTDNDRGCDFGRNWDYRRLHQAKHHRETRVDWDEEENSVWVKVLGRIAPPVLNWWLHVLVMYTFAADHVRIKVVAQPKGQLLPRAWGRFGLVTAVAGCDRQFGRWDLSVDDLITDYEFPQENGNRTDVRFVEFKAKPSGEDENRPARRLLRAQFGDFEGASFSALPYSVKDLDKSKHPYELHERRRDDTAVHLDWYHHGLGTGSCGPETLPQYTLDAQRLFNVEIMLD</sequence>
<keyword evidence="4 9" id="KW-0378">Hydrolase</keyword>
<dbReference type="InterPro" id="IPR036156">
    <property type="entry name" value="Beta-gal/glucu_dom_sf"/>
</dbReference>
<dbReference type="AlphaFoldDB" id="A0AAN6WRW6"/>
<comment type="catalytic activity">
    <reaction evidence="1">
        <text>Hydrolysis of terminal non-reducing beta-D-galactose residues in beta-D-galactosides.</text>
        <dbReference type="EC" id="3.2.1.23"/>
    </reaction>
</comment>
<dbReference type="GO" id="GO:0005990">
    <property type="term" value="P:lactose catabolic process"/>
    <property type="evidence" value="ECO:0007669"/>
    <property type="project" value="TreeGrafter"/>
</dbReference>
<dbReference type="Pfam" id="PF00703">
    <property type="entry name" value="Glyco_hydro_2"/>
    <property type="match status" value="1"/>
</dbReference>
<dbReference type="Pfam" id="PF16353">
    <property type="entry name" value="LacZ_4"/>
    <property type="match status" value="1"/>
</dbReference>
<dbReference type="SMART" id="SM01038">
    <property type="entry name" value="Bgal_small_N"/>
    <property type="match status" value="1"/>
</dbReference>
<evidence type="ECO:0000313" key="9">
    <source>
        <dbReference type="EMBL" id="KAK4187203.1"/>
    </source>
</evidence>
<dbReference type="PANTHER" id="PTHR46323">
    <property type="entry name" value="BETA-GALACTOSIDASE"/>
    <property type="match status" value="1"/>
</dbReference>
<dbReference type="GO" id="GO:0030246">
    <property type="term" value="F:carbohydrate binding"/>
    <property type="evidence" value="ECO:0007669"/>
    <property type="project" value="InterPro"/>
</dbReference>
<evidence type="ECO:0000256" key="3">
    <source>
        <dbReference type="ARBA" id="ARBA00012756"/>
    </source>
</evidence>
<evidence type="ECO:0000256" key="6">
    <source>
        <dbReference type="ARBA" id="ARBA00032230"/>
    </source>
</evidence>
<dbReference type="SUPFAM" id="SSF74650">
    <property type="entry name" value="Galactose mutarotase-like"/>
    <property type="match status" value="1"/>
</dbReference>
<evidence type="ECO:0000256" key="1">
    <source>
        <dbReference type="ARBA" id="ARBA00001412"/>
    </source>
</evidence>
<comment type="similarity">
    <text evidence="2">Belongs to the glycosyl hydrolase 2 family.</text>
</comment>
<proteinExistence type="inferred from homology"/>
<dbReference type="PRINTS" id="PR00132">
    <property type="entry name" value="GLHYDRLASE2"/>
</dbReference>
<feature type="compositionally biased region" description="Low complexity" evidence="7">
    <location>
        <begin position="1"/>
        <end position="19"/>
    </location>
</feature>
<dbReference type="InterPro" id="IPR008979">
    <property type="entry name" value="Galactose-bd-like_sf"/>
</dbReference>
<dbReference type="GO" id="GO:0009341">
    <property type="term" value="C:beta-galactosidase complex"/>
    <property type="evidence" value="ECO:0007669"/>
    <property type="project" value="InterPro"/>
</dbReference>
<evidence type="ECO:0000313" key="10">
    <source>
        <dbReference type="Proteomes" id="UP001302126"/>
    </source>
</evidence>
<evidence type="ECO:0000259" key="8">
    <source>
        <dbReference type="SMART" id="SM01038"/>
    </source>
</evidence>
<dbReference type="SUPFAM" id="SSF49785">
    <property type="entry name" value="Galactose-binding domain-like"/>
    <property type="match status" value="1"/>
</dbReference>
<dbReference type="InterPro" id="IPR050347">
    <property type="entry name" value="Bact_Beta-galactosidase"/>
</dbReference>
<dbReference type="InterPro" id="IPR006101">
    <property type="entry name" value="Glyco_hydro_2"/>
</dbReference>
<dbReference type="InterPro" id="IPR011013">
    <property type="entry name" value="Gal_mutarotase_sf_dom"/>
</dbReference>
<dbReference type="SUPFAM" id="SSF51445">
    <property type="entry name" value="(Trans)glycosidases"/>
    <property type="match status" value="1"/>
</dbReference>
<dbReference type="PANTHER" id="PTHR46323:SF2">
    <property type="entry name" value="BETA-GALACTOSIDASE"/>
    <property type="match status" value="1"/>
</dbReference>
<gene>
    <name evidence="9" type="ORF">QBC35DRAFT_523717</name>
</gene>
<dbReference type="Gene3D" id="2.70.98.10">
    <property type="match status" value="2"/>
</dbReference>
<dbReference type="Gene3D" id="2.60.120.260">
    <property type="entry name" value="Galactose-binding domain-like"/>
    <property type="match status" value="1"/>
</dbReference>
<dbReference type="Pfam" id="PF02837">
    <property type="entry name" value="Glyco_hydro_2_N"/>
    <property type="match status" value="1"/>
</dbReference>